<dbReference type="InterPro" id="IPR003661">
    <property type="entry name" value="HisK_dim/P_dom"/>
</dbReference>
<evidence type="ECO:0000259" key="10">
    <source>
        <dbReference type="PROSITE" id="PS50112"/>
    </source>
</evidence>
<keyword evidence="4" id="KW-0808">Transferase</keyword>
<proteinExistence type="predicted"/>
<evidence type="ECO:0000256" key="2">
    <source>
        <dbReference type="ARBA" id="ARBA00012438"/>
    </source>
</evidence>
<evidence type="ECO:0000256" key="8">
    <source>
        <dbReference type="SAM" id="Phobius"/>
    </source>
</evidence>
<dbReference type="CDD" id="cd00082">
    <property type="entry name" value="HisKA"/>
    <property type="match status" value="1"/>
</dbReference>
<evidence type="ECO:0000256" key="7">
    <source>
        <dbReference type="SAM" id="MobiDB-lite"/>
    </source>
</evidence>
<feature type="domain" description="PAS" evidence="10">
    <location>
        <begin position="214"/>
        <end position="281"/>
    </location>
</feature>
<keyword evidence="8" id="KW-0812">Transmembrane</keyword>
<dbReference type="Gene3D" id="3.30.450.20">
    <property type="entry name" value="PAS domain"/>
    <property type="match status" value="1"/>
</dbReference>
<dbReference type="InterPro" id="IPR003594">
    <property type="entry name" value="HATPase_dom"/>
</dbReference>
<keyword evidence="12" id="KW-1185">Reference proteome</keyword>
<dbReference type="InterPro" id="IPR035965">
    <property type="entry name" value="PAS-like_dom_sf"/>
</dbReference>
<evidence type="ECO:0000313" key="11">
    <source>
        <dbReference type="EMBL" id="PXW56293.1"/>
    </source>
</evidence>
<dbReference type="PANTHER" id="PTHR43711">
    <property type="entry name" value="TWO-COMPONENT HISTIDINE KINASE"/>
    <property type="match status" value="1"/>
</dbReference>
<dbReference type="InterPro" id="IPR004358">
    <property type="entry name" value="Sig_transdc_His_kin-like_C"/>
</dbReference>
<dbReference type="Gene3D" id="3.30.565.10">
    <property type="entry name" value="Histidine kinase-like ATPase, C-terminal domain"/>
    <property type="match status" value="1"/>
</dbReference>
<dbReference type="OrthoDB" id="9801651at2"/>
<dbReference type="EMBL" id="QJJK01000008">
    <property type="protein sequence ID" value="PXW56293.1"/>
    <property type="molecule type" value="Genomic_DNA"/>
</dbReference>
<comment type="caution">
    <text evidence="11">The sequence shown here is derived from an EMBL/GenBank/DDBJ whole genome shotgun (WGS) entry which is preliminary data.</text>
</comment>
<reference evidence="11 12" key="1">
    <citation type="submission" date="2018-05" db="EMBL/GenBank/DDBJ databases">
        <title>Genomic Encyclopedia of Type Strains, Phase IV (KMG-IV): sequencing the most valuable type-strain genomes for metagenomic binning, comparative biology and taxonomic classification.</title>
        <authorList>
            <person name="Goeker M."/>
        </authorList>
    </citation>
    <scope>NUCLEOTIDE SEQUENCE [LARGE SCALE GENOMIC DNA]</scope>
    <source>
        <strain evidence="11 12">DSM 6462</strain>
    </source>
</reference>
<feature type="transmembrane region" description="Helical" evidence="8">
    <location>
        <begin position="101"/>
        <end position="118"/>
    </location>
</feature>
<keyword evidence="5" id="KW-0418">Kinase</keyword>
<dbReference type="InterPro" id="IPR036097">
    <property type="entry name" value="HisK_dim/P_sf"/>
</dbReference>
<protein>
    <recommendedName>
        <fullName evidence="2">histidine kinase</fullName>
        <ecNumber evidence="2">2.7.13.3</ecNumber>
    </recommendedName>
</protein>
<name>A0A2V3U235_9HYPH</name>
<dbReference type="InterPro" id="IPR013767">
    <property type="entry name" value="PAS_fold"/>
</dbReference>
<dbReference type="EC" id="2.7.13.3" evidence="2"/>
<evidence type="ECO:0000256" key="1">
    <source>
        <dbReference type="ARBA" id="ARBA00000085"/>
    </source>
</evidence>
<dbReference type="GO" id="GO:0006355">
    <property type="term" value="P:regulation of DNA-templated transcription"/>
    <property type="evidence" value="ECO:0007669"/>
    <property type="project" value="InterPro"/>
</dbReference>
<feature type="compositionally biased region" description="Basic and acidic residues" evidence="7">
    <location>
        <begin position="614"/>
        <end position="628"/>
    </location>
</feature>
<dbReference type="NCBIfam" id="TIGR00229">
    <property type="entry name" value="sensory_box"/>
    <property type="match status" value="1"/>
</dbReference>
<dbReference type="SUPFAM" id="SSF55785">
    <property type="entry name" value="PYP-like sensor domain (PAS domain)"/>
    <property type="match status" value="1"/>
</dbReference>
<dbReference type="InterPro" id="IPR000014">
    <property type="entry name" value="PAS"/>
</dbReference>
<dbReference type="SUPFAM" id="SSF47384">
    <property type="entry name" value="Homodimeric domain of signal transducing histidine kinase"/>
    <property type="match status" value="1"/>
</dbReference>
<dbReference type="GO" id="GO:0000155">
    <property type="term" value="F:phosphorelay sensor kinase activity"/>
    <property type="evidence" value="ECO:0007669"/>
    <property type="project" value="InterPro"/>
</dbReference>
<dbReference type="Pfam" id="PF02518">
    <property type="entry name" value="HATPase_c"/>
    <property type="match status" value="1"/>
</dbReference>
<dbReference type="InterPro" id="IPR005467">
    <property type="entry name" value="His_kinase_dom"/>
</dbReference>
<feature type="transmembrane region" description="Helical" evidence="8">
    <location>
        <begin position="48"/>
        <end position="68"/>
    </location>
</feature>
<organism evidence="11 12">
    <name type="scientific">Chelatococcus asaccharovorans</name>
    <dbReference type="NCBI Taxonomy" id="28210"/>
    <lineage>
        <taxon>Bacteria</taxon>
        <taxon>Pseudomonadati</taxon>
        <taxon>Pseudomonadota</taxon>
        <taxon>Alphaproteobacteria</taxon>
        <taxon>Hyphomicrobiales</taxon>
        <taxon>Chelatococcaceae</taxon>
        <taxon>Chelatococcus</taxon>
    </lineage>
</organism>
<dbReference type="Pfam" id="PF00512">
    <property type="entry name" value="HisKA"/>
    <property type="match status" value="1"/>
</dbReference>
<feature type="transmembrane region" description="Helical" evidence="8">
    <location>
        <begin position="148"/>
        <end position="168"/>
    </location>
</feature>
<dbReference type="SMART" id="SM00091">
    <property type="entry name" value="PAS"/>
    <property type="match status" value="1"/>
</dbReference>
<dbReference type="Pfam" id="PF00989">
    <property type="entry name" value="PAS"/>
    <property type="match status" value="1"/>
</dbReference>
<accession>A0A2V3U235</accession>
<feature type="region of interest" description="Disordered" evidence="7">
    <location>
        <begin position="609"/>
        <end position="628"/>
    </location>
</feature>
<dbReference type="AlphaFoldDB" id="A0A2V3U235"/>
<sequence length="628" mass="67401">MDRGTPIARVTTVTALMSALSMRQRLASLIHPSVGEDEDERARHEHFIVTRLIVAFVALAALPLYLAVFGVPSLAQLLVLIFLAAPIGAVVLLSQTGRLDVAYGLSSASFALLVLVLATASGGTTSPALICLVALPVEALLSGSTRLVLASSFMGVVAAFSVALLQALGLIQAGGVQPGLMMPLCASAAIGYVATQALAVCRREAKDRAVIAQHDARDQVVLETIGDLVTWHDRSGSVVFVSSAAEALTGLSARRLYGRGLFDLVHIADRPAFIKTLTDAVFCPGPLNVQFRLNVTSRHGEAGAGSAGFIWVEMNVKRAEDSVGDLLDDTYAVVAVTRDITRLKQHEAELDEALAQAESANEAKSRFLATVSHELRTPLNAIIGFSEILASPALSPHDQARQREYAMIVQNSGRHLLEMVNMLLDMSRIEAGNFEIELEPFDASALLDDCCDLMQLKAKDAQITLKRQFERNDHVLVADQRACRQVVLNLIANAVKFTPPGGEVCVSAKVEGERFVLTVADTGIGIAEEDIPRLGAPFFQARSSYDRPYEGTGLGLSVVNGLVSLHHGTIKIASVAGEGTTVTVSLPQDCRAVPEITPSRQRLDIGLTMPWTNRPKDDREKEAVRRRA</sequence>
<feature type="domain" description="Histidine kinase" evidence="9">
    <location>
        <begin position="370"/>
        <end position="590"/>
    </location>
</feature>
<evidence type="ECO:0000256" key="6">
    <source>
        <dbReference type="ARBA" id="ARBA00023012"/>
    </source>
</evidence>
<dbReference type="FunFam" id="3.30.565.10:FF:000006">
    <property type="entry name" value="Sensor histidine kinase WalK"/>
    <property type="match status" value="1"/>
</dbReference>
<keyword evidence="8" id="KW-0472">Membrane</keyword>
<keyword evidence="6" id="KW-0902">Two-component regulatory system</keyword>
<comment type="catalytic activity">
    <reaction evidence="1">
        <text>ATP + protein L-histidine = ADP + protein N-phospho-L-histidine.</text>
        <dbReference type="EC" id="2.7.13.3"/>
    </reaction>
</comment>
<dbReference type="PANTHER" id="PTHR43711:SF26">
    <property type="entry name" value="SENSOR HISTIDINE KINASE RCSC"/>
    <property type="match status" value="1"/>
</dbReference>
<keyword evidence="8" id="KW-1133">Transmembrane helix</keyword>
<dbReference type="SUPFAM" id="SSF55874">
    <property type="entry name" value="ATPase domain of HSP90 chaperone/DNA topoisomerase II/histidine kinase"/>
    <property type="match status" value="1"/>
</dbReference>
<evidence type="ECO:0000256" key="5">
    <source>
        <dbReference type="ARBA" id="ARBA00022777"/>
    </source>
</evidence>
<dbReference type="CDD" id="cd00130">
    <property type="entry name" value="PAS"/>
    <property type="match status" value="1"/>
</dbReference>
<evidence type="ECO:0000313" key="12">
    <source>
        <dbReference type="Proteomes" id="UP000248021"/>
    </source>
</evidence>
<dbReference type="InterPro" id="IPR036890">
    <property type="entry name" value="HATPase_C_sf"/>
</dbReference>
<gene>
    <name evidence="11" type="ORF">C7450_10842</name>
</gene>
<evidence type="ECO:0000256" key="4">
    <source>
        <dbReference type="ARBA" id="ARBA00022679"/>
    </source>
</evidence>
<dbReference type="Gene3D" id="1.10.287.130">
    <property type="match status" value="1"/>
</dbReference>
<dbReference type="PROSITE" id="PS50112">
    <property type="entry name" value="PAS"/>
    <property type="match status" value="1"/>
</dbReference>
<evidence type="ECO:0000259" key="9">
    <source>
        <dbReference type="PROSITE" id="PS50109"/>
    </source>
</evidence>
<feature type="transmembrane region" description="Helical" evidence="8">
    <location>
        <begin position="180"/>
        <end position="201"/>
    </location>
</feature>
<dbReference type="SMART" id="SM00388">
    <property type="entry name" value="HisKA"/>
    <property type="match status" value="1"/>
</dbReference>
<dbReference type="InterPro" id="IPR050736">
    <property type="entry name" value="Sensor_HK_Regulatory"/>
</dbReference>
<dbReference type="PROSITE" id="PS50109">
    <property type="entry name" value="HIS_KIN"/>
    <property type="match status" value="1"/>
</dbReference>
<feature type="transmembrane region" description="Helical" evidence="8">
    <location>
        <begin position="74"/>
        <end position="94"/>
    </location>
</feature>
<dbReference type="PRINTS" id="PR00344">
    <property type="entry name" value="BCTRLSENSOR"/>
</dbReference>
<dbReference type="SMART" id="SM00387">
    <property type="entry name" value="HATPase_c"/>
    <property type="match status" value="1"/>
</dbReference>
<keyword evidence="3" id="KW-0597">Phosphoprotein</keyword>
<dbReference type="Proteomes" id="UP000248021">
    <property type="component" value="Unassembled WGS sequence"/>
</dbReference>
<evidence type="ECO:0000256" key="3">
    <source>
        <dbReference type="ARBA" id="ARBA00022553"/>
    </source>
</evidence>